<organism evidence="6">
    <name type="scientific">uncultured Bifidobacterium sp</name>
    <dbReference type="NCBI Taxonomy" id="165187"/>
    <lineage>
        <taxon>Bacteria</taxon>
        <taxon>Bacillati</taxon>
        <taxon>Actinomycetota</taxon>
        <taxon>Actinomycetes</taxon>
        <taxon>Bifidobacteriales</taxon>
        <taxon>Bifidobacteriaceae</taxon>
        <taxon>Bifidobacterium</taxon>
        <taxon>environmental samples</taxon>
    </lineage>
</organism>
<comment type="similarity">
    <text evidence="1 4">Belongs to the glycosyl hydrolase 31 family.</text>
</comment>
<dbReference type="GO" id="GO:0005975">
    <property type="term" value="P:carbohydrate metabolic process"/>
    <property type="evidence" value="ECO:0007669"/>
    <property type="project" value="InterPro"/>
</dbReference>
<keyword evidence="3 4" id="KW-0326">Glycosidase</keyword>
<evidence type="ECO:0000256" key="4">
    <source>
        <dbReference type="RuleBase" id="RU361185"/>
    </source>
</evidence>
<protein>
    <submittedName>
        <fullName evidence="6">Glyco_hydro_31</fullName>
    </submittedName>
</protein>
<sequence>MLARIHERGVKVCVWINPYIAQKSPLFDEGVRNGYFIHNSDGSVWQWDKWQAGMAIVDFTNPGCHALVSGEA</sequence>
<dbReference type="SUPFAM" id="SSF51445">
    <property type="entry name" value="(Trans)glycosidases"/>
    <property type="match status" value="1"/>
</dbReference>
<dbReference type="AlphaFoldDB" id="A0A060CBF8"/>
<dbReference type="InterPro" id="IPR050985">
    <property type="entry name" value="Alpha-glycosidase_related"/>
</dbReference>
<dbReference type="Gene3D" id="3.20.20.80">
    <property type="entry name" value="Glycosidases"/>
    <property type="match status" value="1"/>
</dbReference>
<name>A0A060CBF8_9BIFI</name>
<evidence type="ECO:0000259" key="5">
    <source>
        <dbReference type="Pfam" id="PF01055"/>
    </source>
</evidence>
<keyword evidence="2 4" id="KW-0378">Hydrolase</keyword>
<proteinExistence type="inferred from homology"/>
<evidence type="ECO:0000256" key="2">
    <source>
        <dbReference type="ARBA" id="ARBA00022801"/>
    </source>
</evidence>
<dbReference type="PANTHER" id="PTHR43053">
    <property type="entry name" value="GLYCOSIDASE FAMILY 31"/>
    <property type="match status" value="1"/>
</dbReference>
<feature type="domain" description="Glycoside hydrolase family 31 TIM barrel" evidence="5">
    <location>
        <begin position="1"/>
        <end position="66"/>
    </location>
</feature>
<dbReference type="GO" id="GO:0004553">
    <property type="term" value="F:hydrolase activity, hydrolyzing O-glycosyl compounds"/>
    <property type="evidence" value="ECO:0007669"/>
    <property type="project" value="InterPro"/>
</dbReference>
<dbReference type="Pfam" id="PF01055">
    <property type="entry name" value="Glyco_hydro_31_2nd"/>
    <property type="match status" value="1"/>
</dbReference>
<evidence type="ECO:0000256" key="3">
    <source>
        <dbReference type="ARBA" id="ARBA00023295"/>
    </source>
</evidence>
<reference evidence="6" key="1">
    <citation type="journal article" date="2013" name="Environ. Microbiol.">
        <title>Seasonally variable intestinal metagenomes of the red palm weevil (Rhynchophorus ferrugineus).</title>
        <authorList>
            <person name="Jia S."/>
            <person name="Zhang X."/>
            <person name="Zhang G."/>
            <person name="Yin A."/>
            <person name="Zhang S."/>
            <person name="Li F."/>
            <person name="Wang L."/>
            <person name="Zhao D."/>
            <person name="Yun Q."/>
            <person name="Tala"/>
            <person name="Wang J."/>
            <person name="Sun G."/>
            <person name="Baabdullah M."/>
            <person name="Yu X."/>
            <person name="Hu S."/>
            <person name="Al-Mssallem I.S."/>
            <person name="Yu J."/>
        </authorList>
    </citation>
    <scope>NUCLEOTIDE SEQUENCE</scope>
</reference>
<accession>A0A060CBF8</accession>
<dbReference type="PANTHER" id="PTHR43053:SF4">
    <property type="entry name" value="MYOGENESIS-REGULATING GLYCOSIDASE"/>
    <property type="match status" value="1"/>
</dbReference>
<dbReference type="InterPro" id="IPR000322">
    <property type="entry name" value="Glyco_hydro_31_TIM"/>
</dbReference>
<dbReference type="InterPro" id="IPR017853">
    <property type="entry name" value="GH"/>
</dbReference>
<evidence type="ECO:0000313" key="6">
    <source>
        <dbReference type="EMBL" id="AIA90081.1"/>
    </source>
</evidence>
<dbReference type="EMBL" id="KF122784">
    <property type="protein sequence ID" value="AIA90081.1"/>
    <property type="molecule type" value="Genomic_DNA"/>
</dbReference>
<evidence type="ECO:0000256" key="1">
    <source>
        <dbReference type="ARBA" id="ARBA00007806"/>
    </source>
</evidence>